<keyword evidence="2" id="KW-1185">Reference proteome</keyword>
<dbReference type="AlphaFoldDB" id="A0A8S1WRT0"/>
<comment type="caution">
    <text evidence="1">The sequence shown here is derived from an EMBL/GenBank/DDBJ whole genome shotgun (WGS) entry which is preliminary data.</text>
</comment>
<reference evidence="1" key="1">
    <citation type="submission" date="2021-01" db="EMBL/GenBank/DDBJ databases">
        <authorList>
            <consortium name="Genoscope - CEA"/>
            <person name="William W."/>
        </authorList>
    </citation>
    <scope>NUCLEOTIDE SEQUENCE</scope>
</reference>
<sequence>MQNNKICIRAVEKEGSSNSINTGCQIQKCKYRFCETVTSCQKYVFRVVHQWLRGCRQRTPCNDSKQINMFFNFLLNSSDNTYTHIIYQNPIQAYDNKSEDAPQNINCSEFLKNCFQKSQEGALRISELPKYDLKSKIINVLAGSSCMQNTCQNTPSIYVLNEQCAAFKEDCTIDNTTFQGFSERTRDNVPTTSTTFLQLNYDCNIFKETCITKLGR</sequence>
<dbReference type="EMBL" id="CAJJDP010000102">
    <property type="protein sequence ID" value="CAD8192678.1"/>
    <property type="molecule type" value="Genomic_DNA"/>
</dbReference>
<organism evidence="1 2">
    <name type="scientific">Paramecium octaurelia</name>
    <dbReference type="NCBI Taxonomy" id="43137"/>
    <lineage>
        <taxon>Eukaryota</taxon>
        <taxon>Sar</taxon>
        <taxon>Alveolata</taxon>
        <taxon>Ciliophora</taxon>
        <taxon>Intramacronucleata</taxon>
        <taxon>Oligohymenophorea</taxon>
        <taxon>Peniculida</taxon>
        <taxon>Parameciidae</taxon>
        <taxon>Paramecium</taxon>
    </lineage>
</organism>
<evidence type="ECO:0000313" key="1">
    <source>
        <dbReference type="EMBL" id="CAD8192678.1"/>
    </source>
</evidence>
<accession>A0A8S1WRT0</accession>
<name>A0A8S1WRT0_PAROT</name>
<gene>
    <name evidence="1" type="ORF">POCTA_138.1.T1020203</name>
</gene>
<dbReference type="Proteomes" id="UP000683925">
    <property type="component" value="Unassembled WGS sequence"/>
</dbReference>
<protein>
    <submittedName>
        <fullName evidence="1">Uncharacterized protein</fullName>
    </submittedName>
</protein>
<evidence type="ECO:0000313" key="2">
    <source>
        <dbReference type="Proteomes" id="UP000683925"/>
    </source>
</evidence>
<proteinExistence type="predicted"/>